<gene>
    <name evidence="2" type="ORF">GXP67_05025</name>
</gene>
<dbReference type="PANTHER" id="PTHR43377">
    <property type="entry name" value="BILIVERDIN REDUCTASE A"/>
    <property type="match status" value="1"/>
</dbReference>
<keyword evidence="3" id="KW-1185">Reference proteome</keyword>
<dbReference type="SUPFAM" id="SSF50129">
    <property type="entry name" value="GroES-like"/>
    <property type="match status" value="1"/>
</dbReference>
<dbReference type="GO" id="GO:0000166">
    <property type="term" value="F:nucleotide binding"/>
    <property type="evidence" value="ECO:0007669"/>
    <property type="project" value="InterPro"/>
</dbReference>
<dbReference type="Pfam" id="PF22725">
    <property type="entry name" value="GFO_IDH_MocA_C3"/>
    <property type="match status" value="1"/>
</dbReference>
<evidence type="ECO:0000259" key="1">
    <source>
        <dbReference type="SMART" id="SM00829"/>
    </source>
</evidence>
<feature type="domain" description="Enoyl reductase (ER)" evidence="1">
    <location>
        <begin position="75"/>
        <end position="338"/>
    </location>
</feature>
<sequence>MKQIIQSFKTGETILEEVPRPQVKKGYILVKTHRSLVSLGTERMLVEFGKSNLLEKARQQPDKVKMVLDKIKADGLMPTLEAVFTKLGEPLPLGYCNAGEVLEVGEGVYDFKPGDRVASNGPHAEFVSVPKNLAAHIPDTVSYEEATFTVIGAIGLQGIRLANPTLGETVVVSGLGLIGLIAAELLVANGCTVIGFDFDTQKVALAKGKGILAYNLAEGIDPVKTVMDATQGVGTDAVIITASTKSNEVISQSAQMSRKRGRIVLVGVIGLDISRADFYEKELSFQVSCSYGPGRYDDDYEKRGIDYPLPFVRWTENRNFQTVLQAISTGRLDVKRLITEQVALEEYQKIYKNIGGSQSIASILTYPAISNNSTAVHINKKSETFPKQNKATLAIIGAGNFTKMTMLPAFGKLDADLKYIVSAAGVSGTHLAKKHNIRISSTSYDDVLQDTEVNAVLITTQHNLHAQMTVQALQAGKHVFVEKPLVLTQPELEQVMQTYQSSGKSVVVGFNRRFSPFIQKAKSVLSSSQEPMNIVITANAGFIPASHWTHHMAIGGGRIIGEACHFIDLLAYLAGSEISWVSASAMGKHPAENADNVSILLKCKNGSQGVVNYFANGHKAYAKERLELYSQGRVLILDNFRKMEGFGFKGFSSMSSKQDKGHKHQFESYIRFLKDGGEPPVTFSQIINSTRASFAAVQSFLSGEPVKIGD</sequence>
<dbReference type="CDD" id="cd08255">
    <property type="entry name" value="2-desacetyl-2-hydroxyethyl_bacteriochlorophyllide_like"/>
    <property type="match status" value="1"/>
</dbReference>
<dbReference type="InterPro" id="IPR020843">
    <property type="entry name" value="ER"/>
</dbReference>
<dbReference type="EMBL" id="CP048222">
    <property type="protein sequence ID" value="QHT66073.1"/>
    <property type="molecule type" value="Genomic_DNA"/>
</dbReference>
<name>A0A6C0GE65_9BACT</name>
<dbReference type="InterPro" id="IPR051450">
    <property type="entry name" value="Gfo/Idh/MocA_Oxidoreductases"/>
</dbReference>
<organism evidence="2 3">
    <name type="scientific">Rhodocytophaga rosea</name>
    <dbReference type="NCBI Taxonomy" id="2704465"/>
    <lineage>
        <taxon>Bacteria</taxon>
        <taxon>Pseudomonadati</taxon>
        <taxon>Bacteroidota</taxon>
        <taxon>Cytophagia</taxon>
        <taxon>Cytophagales</taxon>
        <taxon>Rhodocytophagaceae</taxon>
        <taxon>Rhodocytophaga</taxon>
    </lineage>
</organism>
<dbReference type="RefSeq" id="WP_162442146.1">
    <property type="nucleotide sequence ID" value="NZ_CP048222.1"/>
</dbReference>
<dbReference type="InterPro" id="IPR011032">
    <property type="entry name" value="GroES-like_sf"/>
</dbReference>
<protein>
    <submittedName>
        <fullName evidence="2">Gfo/Idh/MocA family oxidoreductase</fullName>
    </submittedName>
</protein>
<dbReference type="Gene3D" id="3.30.360.10">
    <property type="entry name" value="Dihydrodipicolinate Reductase, domain 2"/>
    <property type="match status" value="1"/>
</dbReference>
<dbReference type="GO" id="GO:0016491">
    <property type="term" value="F:oxidoreductase activity"/>
    <property type="evidence" value="ECO:0007669"/>
    <property type="project" value="InterPro"/>
</dbReference>
<dbReference type="Pfam" id="PF00107">
    <property type="entry name" value="ADH_zinc_N"/>
    <property type="match status" value="1"/>
</dbReference>
<dbReference type="InterPro" id="IPR013149">
    <property type="entry name" value="ADH-like_C"/>
</dbReference>
<dbReference type="Pfam" id="PF01408">
    <property type="entry name" value="GFO_IDH_MocA"/>
    <property type="match status" value="1"/>
</dbReference>
<dbReference type="KEGG" id="rhoz:GXP67_05025"/>
<dbReference type="InterPro" id="IPR036291">
    <property type="entry name" value="NAD(P)-bd_dom_sf"/>
</dbReference>
<dbReference type="PANTHER" id="PTHR43377:SF1">
    <property type="entry name" value="BILIVERDIN REDUCTASE A"/>
    <property type="match status" value="1"/>
</dbReference>
<evidence type="ECO:0000313" key="3">
    <source>
        <dbReference type="Proteomes" id="UP000480178"/>
    </source>
</evidence>
<dbReference type="SUPFAM" id="SSF55347">
    <property type="entry name" value="Glyceraldehyde-3-phosphate dehydrogenase-like, C-terminal domain"/>
    <property type="match status" value="1"/>
</dbReference>
<reference evidence="2 3" key="1">
    <citation type="submission" date="2020-01" db="EMBL/GenBank/DDBJ databases">
        <authorList>
            <person name="Kim M.K."/>
        </authorList>
    </citation>
    <scope>NUCLEOTIDE SEQUENCE [LARGE SCALE GENOMIC DNA]</scope>
    <source>
        <strain evidence="2 3">172606-1</strain>
    </source>
</reference>
<dbReference type="SMART" id="SM00829">
    <property type="entry name" value="PKS_ER"/>
    <property type="match status" value="1"/>
</dbReference>
<accession>A0A6C0GE65</accession>
<dbReference type="AlphaFoldDB" id="A0A6C0GE65"/>
<dbReference type="SUPFAM" id="SSF51735">
    <property type="entry name" value="NAD(P)-binding Rossmann-fold domains"/>
    <property type="match status" value="2"/>
</dbReference>
<dbReference type="InterPro" id="IPR000683">
    <property type="entry name" value="Gfo/Idh/MocA-like_OxRdtase_N"/>
</dbReference>
<dbReference type="Gene3D" id="3.40.50.720">
    <property type="entry name" value="NAD(P)-binding Rossmann-like Domain"/>
    <property type="match status" value="2"/>
</dbReference>
<dbReference type="Proteomes" id="UP000480178">
    <property type="component" value="Chromosome"/>
</dbReference>
<proteinExistence type="predicted"/>
<dbReference type="Gene3D" id="3.90.180.10">
    <property type="entry name" value="Medium-chain alcohol dehydrogenases, catalytic domain"/>
    <property type="match status" value="1"/>
</dbReference>
<dbReference type="InterPro" id="IPR055170">
    <property type="entry name" value="GFO_IDH_MocA-like_dom"/>
</dbReference>
<evidence type="ECO:0000313" key="2">
    <source>
        <dbReference type="EMBL" id="QHT66073.1"/>
    </source>
</evidence>